<dbReference type="PANTHER" id="PTHR30383:SF29">
    <property type="entry name" value="SGNH HYDROLASE-TYPE ESTERASE DOMAIN-CONTAINING PROTEIN"/>
    <property type="match status" value="1"/>
</dbReference>
<evidence type="ECO:0000313" key="5">
    <source>
        <dbReference type="Proteomes" id="UP000653343"/>
    </source>
</evidence>
<feature type="chain" id="PRO_5045079174" description="SGNH hydrolase-type esterase domain-containing protein" evidence="1">
    <location>
        <begin position="26"/>
        <end position="404"/>
    </location>
</feature>
<dbReference type="CDD" id="cd01825">
    <property type="entry name" value="SGNH_hydrolase_peri1"/>
    <property type="match status" value="1"/>
</dbReference>
<organism evidence="4 5">
    <name type="scientific">Undibacterium squillarum</name>
    <dbReference type="NCBI Taxonomy" id="1131567"/>
    <lineage>
        <taxon>Bacteria</taxon>
        <taxon>Pseudomonadati</taxon>
        <taxon>Pseudomonadota</taxon>
        <taxon>Betaproteobacteria</taxon>
        <taxon>Burkholderiales</taxon>
        <taxon>Oxalobacteraceae</taxon>
        <taxon>Undibacterium</taxon>
    </lineage>
</organism>
<gene>
    <name evidence="4" type="ORF">GCM10010946_00450</name>
</gene>
<dbReference type="Proteomes" id="UP000653343">
    <property type="component" value="Unassembled WGS sequence"/>
</dbReference>
<dbReference type="InterPro" id="IPR036514">
    <property type="entry name" value="SGNH_hydro_sf"/>
</dbReference>
<evidence type="ECO:0000313" key="4">
    <source>
        <dbReference type="EMBL" id="GGX27711.1"/>
    </source>
</evidence>
<accession>A0ABQ2XPG1</accession>
<reference evidence="5" key="1">
    <citation type="journal article" date="2019" name="Int. J. Syst. Evol. Microbiol.">
        <title>The Global Catalogue of Microorganisms (GCM) 10K type strain sequencing project: providing services to taxonomists for standard genome sequencing and annotation.</title>
        <authorList>
            <consortium name="The Broad Institute Genomics Platform"/>
            <consortium name="The Broad Institute Genome Sequencing Center for Infectious Disease"/>
            <person name="Wu L."/>
            <person name="Ma J."/>
        </authorList>
    </citation>
    <scope>NUCLEOTIDE SEQUENCE [LARGE SCALE GENOMIC DNA]</scope>
    <source>
        <strain evidence="5">KCTC 23917</strain>
    </source>
</reference>
<dbReference type="Gene3D" id="2.60.120.1360">
    <property type="match status" value="1"/>
</dbReference>
<protein>
    <recommendedName>
        <fullName evidence="6">SGNH hydrolase-type esterase domain-containing protein</fullName>
    </recommendedName>
</protein>
<dbReference type="EMBL" id="BMYU01000001">
    <property type="protein sequence ID" value="GGX27711.1"/>
    <property type="molecule type" value="Genomic_DNA"/>
</dbReference>
<evidence type="ECO:0000259" key="2">
    <source>
        <dbReference type="Pfam" id="PF13472"/>
    </source>
</evidence>
<feature type="domain" description="Peptidoglycan O-acetylesterase N-terminal" evidence="3">
    <location>
        <begin position="86"/>
        <end position="190"/>
    </location>
</feature>
<feature type="signal peptide" evidence="1">
    <location>
        <begin position="1"/>
        <end position="25"/>
    </location>
</feature>
<dbReference type="PANTHER" id="PTHR30383">
    <property type="entry name" value="THIOESTERASE 1/PROTEASE 1/LYSOPHOSPHOLIPASE L1"/>
    <property type="match status" value="1"/>
</dbReference>
<evidence type="ECO:0008006" key="6">
    <source>
        <dbReference type="Google" id="ProtNLM"/>
    </source>
</evidence>
<dbReference type="InterPro" id="IPR051532">
    <property type="entry name" value="Ester_Hydrolysis_Enzymes"/>
</dbReference>
<keyword evidence="5" id="KW-1185">Reference proteome</keyword>
<name>A0ABQ2XPG1_9BURK</name>
<dbReference type="SUPFAM" id="SSF52266">
    <property type="entry name" value="SGNH hydrolase"/>
    <property type="match status" value="1"/>
</dbReference>
<dbReference type="Pfam" id="PF13472">
    <property type="entry name" value="Lipase_GDSL_2"/>
    <property type="match status" value="1"/>
</dbReference>
<keyword evidence="1" id="KW-0732">Signal</keyword>
<proteinExistence type="predicted"/>
<evidence type="ECO:0000259" key="3">
    <source>
        <dbReference type="Pfam" id="PF22753"/>
    </source>
</evidence>
<comment type="caution">
    <text evidence="4">The sequence shown here is derived from an EMBL/GenBank/DDBJ whole genome shotgun (WGS) entry which is preliminary data.</text>
</comment>
<dbReference type="InterPro" id="IPR013830">
    <property type="entry name" value="SGNH_hydro"/>
</dbReference>
<dbReference type="Gene3D" id="3.40.50.1110">
    <property type="entry name" value="SGNH hydrolase"/>
    <property type="match status" value="1"/>
</dbReference>
<dbReference type="Pfam" id="PF22753">
    <property type="entry name" value="Ape1_N"/>
    <property type="match status" value="1"/>
</dbReference>
<sequence>MRSMLKQTLPLLLCGSVLAASPAQAANVVDYGDPNAPRLWRQLAALERHESREVVRILQLGDSHTAGDYFTQAYRSRLQQRFGNSGPGWITPGYVKNQRSAQFLMKMSGDWNMRISRGNPENLPVGGIGNLPAPGAQAELVPKFPLNGMYKISVWSRKVNDQPVSPWKLTLPNGDVRELSPPISADWQMSYVIGNGNDLNSFYLKAQDNPAELGGIAIDALNPGVTVDALGIVGAMQRVTLRWQQEAVSDQLRWRQPDLIVLAYGTNEAFDPKPDWDAYYQDLKNSIRLLRQKAPSAAILMIGAPDSARRNGPGDYVGCRFRQPSGLNHVKTIQRQVAIEEKILFWDWMAAMGGTCAIQRYASATPPLAGQDLIHFTQDGYEMNGEAFYEALIQAYQRGRQGKG</sequence>
<dbReference type="InterPro" id="IPR055041">
    <property type="entry name" value="Ape1_N"/>
</dbReference>
<evidence type="ECO:0000256" key="1">
    <source>
        <dbReference type="SAM" id="SignalP"/>
    </source>
</evidence>
<feature type="domain" description="SGNH hydrolase-type esterase" evidence="2">
    <location>
        <begin position="223"/>
        <end position="382"/>
    </location>
</feature>